<evidence type="ECO:0000313" key="1">
    <source>
        <dbReference type="EMBL" id="MBB4735843.1"/>
    </source>
</evidence>
<proteinExistence type="predicted"/>
<keyword evidence="2" id="KW-1185">Reference proteome</keyword>
<protein>
    <submittedName>
        <fullName evidence="1">Rubrerythrin</fullName>
    </submittedName>
</protein>
<name>A0A7W7M3S0_9MICC</name>
<dbReference type="AlphaFoldDB" id="A0A7W7M3S0"/>
<comment type="caution">
    <text evidence="1">The sequence shown here is derived from an EMBL/GenBank/DDBJ whole genome shotgun (WGS) entry which is preliminary data.</text>
</comment>
<evidence type="ECO:0000313" key="2">
    <source>
        <dbReference type="Proteomes" id="UP000540191"/>
    </source>
</evidence>
<dbReference type="EMBL" id="JACHNA010000001">
    <property type="protein sequence ID" value="MBB4735843.1"/>
    <property type="molecule type" value="Genomic_DNA"/>
</dbReference>
<dbReference type="RefSeq" id="WP_184241477.1">
    <property type="nucleotide sequence ID" value="NZ_JACHNA010000001.1"/>
</dbReference>
<reference evidence="1 2" key="1">
    <citation type="submission" date="2020-08" db="EMBL/GenBank/DDBJ databases">
        <title>Sequencing the genomes of 1000 actinobacteria strains.</title>
        <authorList>
            <person name="Klenk H.-P."/>
        </authorList>
    </citation>
    <scope>NUCLEOTIDE SEQUENCE [LARGE SCALE GENOMIC DNA]</scope>
    <source>
        <strain evidence="1 2">DSM 23974</strain>
    </source>
</reference>
<accession>A0A7W7M3S0</accession>
<organism evidence="1 2">
    <name type="scientific">Micrococcus cohnii</name>
    <dbReference type="NCBI Taxonomy" id="993416"/>
    <lineage>
        <taxon>Bacteria</taxon>
        <taxon>Bacillati</taxon>
        <taxon>Actinomycetota</taxon>
        <taxon>Actinomycetes</taxon>
        <taxon>Micrococcales</taxon>
        <taxon>Micrococcaceae</taxon>
        <taxon>Micrococcus</taxon>
    </lineage>
</organism>
<gene>
    <name evidence="1" type="ORF">HDA30_001351</name>
</gene>
<dbReference type="Proteomes" id="UP000540191">
    <property type="component" value="Unassembled WGS sequence"/>
</dbReference>
<sequence>MQYTQRDLANALDGKPTDAAARATRRVVDALDTSKSAPQAQPLDMSKHLELFREAAEARVVHAGDVPDRLRHHAAVNAGVNAYAAAARRARPSLTDEDAVWEARNKRSELIEKHQFSSPYVDDVLATVAEALHAEARTIGTTTTTPARTTTTENRATRSVERIRDIRGGTITPLA</sequence>